<dbReference type="EMBL" id="OBEJ01000006">
    <property type="protein sequence ID" value="SNZ17610.1"/>
    <property type="molecule type" value="Genomic_DNA"/>
</dbReference>
<organism evidence="2 3">
    <name type="scientific">Natronoarchaeum philippinense</name>
    <dbReference type="NCBI Taxonomy" id="558529"/>
    <lineage>
        <taxon>Archaea</taxon>
        <taxon>Methanobacteriati</taxon>
        <taxon>Methanobacteriota</taxon>
        <taxon>Stenosarchaea group</taxon>
        <taxon>Halobacteria</taxon>
        <taxon>Halobacteriales</taxon>
        <taxon>Natronoarchaeaceae</taxon>
    </lineage>
</organism>
<dbReference type="OrthoDB" id="204360at2157"/>
<name>A0A285P799_NATPI</name>
<gene>
    <name evidence="2" type="ORF">SAMN06269185_3057</name>
</gene>
<dbReference type="RefSeq" id="WP_097009949.1">
    <property type="nucleotide sequence ID" value="NZ_OBEJ01000006.1"/>
</dbReference>
<dbReference type="Pfam" id="PF23432">
    <property type="entry name" value="DUF7118"/>
    <property type="match status" value="1"/>
</dbReference>
<evidence type="ECO:0000313" key="2">
    <source>
        <dbReference type="EMBL" id="SNZ17610.1"/>
    </source>
</evidence>
<accession>A0A285P799</accession>
<dbReference type="InterPro" id="IPR055542">
    <property type="entry name" value="DUF7118"/>
</dbReference>
<keyword evidence="1" id="KW-0175">Coiled coil</keyword>
<reference evidence="2 3" key="1">
    <citation type="submission" date="2017-09" db="EMBL/GenBank/DDBJ databases">
        <authorList>
            <person name="Ehlers B."/>
            <person name="Leendertz F.H."/>
        </authorList>
    </citation>
    <scope>NUCLEOTIDE SEQUENCE [LARGE SCALE GENOMIC DNA]</scope>
    <source>
        <strain evidence="2 3">DSM 27208</strain>
    </source>
</reference>
<sequence length="377" mass="43005">MSESAPRRFDAVDRLRSAHERLERLRSEVAEAGESDLEAVAEAHRSAHRLLERYVDDATGTGDFESYVEFRGEFATLVEDLPEDLPRREAFEDALDAVDKRRLSESDFADARAALARADDLVDLLENRDDARESYRQARIDATDRLDTIDERIDELDRLLELGEADLDAPVERLREPIEAYDEAVREAFREYRQSASAREVLSFVDRTRAFPLVDLPRPPEELLDFVRESPDGTEPIPTLLEYAGYSRSKLEHYADDADALKRAVATERTYLDRLDADSLTVGWPPPERGVLRWRAVELRKVVDRFADEDVIELLRAVRAATAEQEYERLRDAAVATHRLDADDRERLASGAVADERDDLRAERVAIETALDDLPEP</sequence>
<keyword evidence="3" id="KW-1185">Reference proteome</keyword>
<proteinExistence type="predicted"/>
<feature type="coiled-coil region" evidence="1">
    <location>
        <begin position="108"/>
        <end position="141"/>
    </location>
</feature>
<dbReference type="Proteomes" id="UP000219453">
    <property type="component" value="Unassembled WGS sequence"/>
</dbReference>
<protein>
    <submittedName>
        <fullName evidence="2">Uncharacterized protein</fullName>
    </submittedName>
</protein>
<evidence type="ECO:0000313" key="3">
    <source>
        <dbReference type="Proteomes" id="UP000219453"/>
    </source>
</evidence>
<evidence type="ECO:0000256" key="1">
    <source>
        <dbReference type="SAM" id="Coils"/>
    </source>
</evidence>
<dbReference type="AlphaFoldDB" id="A0A285P799"/>